<reference evidence="3" key="4">
    <citation type="submission" date="2019-03" db="UniProtKB">
        <authorList>
            <consortium name="EnsemblPlants"/>
        </authorList>
    </citation>
    <scope>IDENTIFICATION</scope>
</reference>
<dbReference type="Pfam" id="PF00657">
    <property type="entry name" value="Lipase_GDSL"/>
    <property type="match status" value="1"/>
</dbReference>
<sequence length="287" mass="31495">ADTPTELLVRSQAMASLYRGVLAGLALLFMNLLLILMARPPSADGASTAKSKISAVFVFGDSIVDPGNDNHRLTEAKADFPPYGQDFPGGKATGRFSNGKVPGDMLASRLGIKELLPPYLGDDLPISELLTGVVFASGGGGYDPFTSIPVNARSSTEQLGLFLKYKERLKASVGEDEMTRVISEGIYFTVMGANDLVNNYFTFPLRPHQYNLPSYVKFLVSSAVNFTMVRVFIKTLNLLGNSQCHSFLKKLVWLPLFQQSSRAHLVLQNFEVLCISFKLKHYNPFVS</sequence>
<evidence type="ECO:0000313" key="4">
    <source>
        <dbReference type="Proteomes" id="UP000015105"/>
    </source>
</evidence>
<organism evidence="3 4">
    <name type="scientific">Aegilops tauschii subsp. strangulata</name>
    <name type="common">Goatgrass</name>
    <dbReference type="NCBI Taxonomy" id="200361"/>
    <lineage>
        <taxon>Eukaryota</taxon>
        <taxon>Viridiplantae</taxon>
        <taxon>Streptophyta</taxon>
        <taxon>Embryophyta</taxon>
        <taxon>Tracheophyta</taxon>
        <taxon>Spermatophyta</taxon>
        <taxon>Magnoliopsida</taxon>
        <taxon>Liliopsida</taxon>
        <taxon>Poales</taxon>
        <taxon>Poaceae</taxon>
        <taxon>BOP clade</taxon>
        <taxon>Pooideae</taxon>
        <taxon>Triticodae</taxon>
        <taxon>Triticeae</taxon>
        <taxon>Triticinae</taxon>
        <taxon>Aegilops</taxon>
    </lineage>
</organism>
<feature type="transmembrane region" description="Helical" evidence="2">
    <location>
        <begin position="17"/>
        <end position="38"/>
    </location>
</feature>
<reference evidence="4" key="2">
    <citation type="journal article" date="2017" name="Nat. Plants">
        <title>The Aegilops tauschii genome reveals multiple impacts of transposons.</title>
        <authorList>
            <person name="Zhao G."/>
            <person name="Zou C."/>
            <person name="Li K."/>
            <person name="Wang K."/>
            <person name="Li T."/>
            <person name="Gao L."/>
            <person name="Zhang X."/>
            <person name="Wang H."/>
            <person name="Yang Z."/>
            <person name="Liu X."/>
            <person name="Jiang W."/>
            <person name="Mao L."/>
            <person name="Kong X."/>
            <person name="Jiao Y."/>
            <person name="Jia J."/>
        </authorList>
    </citation>
    <scope>NUCLEOTIDE SEQUENCE [LARGE SCALE GENOMIC DNA]</scope>
    <source>
        <strain evidence="4">cv. AL8/78</strain>
    </source>
</reference>
<reference evidence="3" key="5">
    <citation type="journal article" date="2021" name="G3 (Bethesda)">
        <title>Aegilops tauschii genome assembly Aet v5.0 features greater sequence contiguity and improved annotation.</title>
        <authorList>
            <person name="Wang L."/>
            <person name="Zhu T."/>
            <person name="Rodriguez J.C."/>
            <person name="Deal K.R."/>
            <person name="Dubcovsky J."/>
            <person name="McGuire P.E."/>
            <person name="Lux T."/>
            <person name="Spannagl M."/>
            <person name="Mayer K.F.X."/>
            <person name="Baldrich P."/>
            <person name="Meyers B.C."/>
            <person name="Huo N."/>
            <person name="Gu Y.Q."/>
            <person name="Zhou H."/>
            <person name="Devos K.M."/>
            <person name="Bennetzen J.L."/>
            <person name="Unver T."/>
            <person name="Budak H."/>
            <person name="Gulick P.J."/>
            <person name="Galiba G."/>
            <person name="Kalapos B."/>
            <person name="Nelson D.R."/>
            <person name="Li P."/>
            <person name="You F.M."/>
            <person name="Luo M.C."/>
            <person name="Dvorak J."/>
        </authorList>
    </citation>
    <scope>NUCLEOTIDE SEQUENCE [LARGE SCALE GENOMIC DNA]</scope>
    <source>
        <strain evidence="3">cv. AL8/78</strain>
    </source>
</reference>
<dbReference type="InterPro" id="IPR050592">
    <property type="entry name" value="GDSL_lipolytic_enzyme"/>
</dbReference>
<dbReference type="EnsemblPlants" id="AET7Gv20863700.3">
    <property type="protein sequence ID" value="AET7Gv20863700.3"/>
    <property type="gene ID" value="AET7Gv20863700"/>
</dbReference>
<reference evidence="4" key="1">
    <citation type="journal article" date="2014" name="Science">
        <title>Ancient hybridizations among the ancestral genomes of bread wheat.</title>
        <authorList>
            <consortium name="International Wheat Genome Sequencing Consortium,"/>
            <person name="Marcussen T."/>
            <person name="Sandve S.R."/>
            <person name="Heier L."/>
            <person name="Spannagl M."/>
            <person name="Pfeifer M."/>
            <person name="Jakobsen K.S."/>
            <person name="Wulff B.B."/>
            <person name="Steuernagel B."/>
            <person name="Mayer K.F."/>
            <person name="Olsen O.A."/>
        </authorList>
    </citation>
    <scope>NUCLEOTIDE SEQUENCE [LARGE SCALE GENOMIC DNA]</scope>
    <source>
        <strain evidence="4">cv. AL8/78</strain>
    </source>
</reference>
<proteinExistence type="inferred from homology"/>
<evidence type="ECO:0008006" key="5">
    <source>
        <dbReference type="Google" id="ProtNLM"/>
    </source>
</evidence>
<keyword evidence="4" id="KW-1185">Reference proteome</keyword>
<dbReference type="GO" id="GO:0016788">
    <property type="term" value="F:hydrolase activity, acting on ester bonds"/>
    <property type="evidence" value="ECO:0007669"/>
    <property type="project" value="InterPro"/>
</dbReference>
<dbReference type="PANTHER" id="PTHR45642:SF128">
    <property type="entry name" value="OS06G0351500 PROTEIN"/>
    <property type="match status" value="1"/>
</dbReference>
<dbReference type="Proteomes" id="UP000015105">
    <property type="component" value="Chromosome 7D"/>
</dbReference>
<dbReference type="PANTHER" id="PTHR45642">
    <property type="entry name" value="GDSL ESTERASE/LIPASE EXL3"/>
    <property type="match status" value="1"/>
</dbReference>
<reference evidence="3" key="3">
    <citation type="journal article" date="2017" name="Nature">
        <title>Genome sequence of the progenitor of the wheat D genome Aegilops tauschii.</title>
        <authorList>
            <person name="Luo M.C."/>
            <person name="Gu Y.Q."/>
            <person name="Puiu D."/>
            <person name="Wang H."/>
            <person name="Twardziok S.O."/>
            <person name="Deal K.R."/>
            <person name="Huo N."/>
            <person name="Zhu T."/>
            <person name="Wang L."/>
            <person name="Wang Y."/>
            <person name="McGuire P.E."/>
            <person name="Liu S."/>
            <person name="Long H."/>
            <person name="Ramasamy R.K."/>
            <person name="Rodriguez J.C."/>
            <person name="Van S.L."/>
            <person name="Yuan L."/>
            <person name="Wang Z."/>
            <person name="Xia Z."/>
            <person name="Xiao L."/>
            <person name="Anderson O.D."/>
            <person name="Ouyang S."/>
            <person name="Liang Y."/>
            <person name="Zimin A.V."/>
            <person name="Pertea G."/>
            <person name="Qi P."/>
            <person name="Bennetzen J.L."/>
            <person name="Dai X."/>
            <person name="Dawson M.W."/>
            <person name="Muller H.G."/>
            <person name="Kugler K."/>
            <person name="Rivarola-Duarte L."/>
            <person name="Spannagl M."/>
            <person name="Mayer K.F.X."/>
            <person name="Lu F.H."/>
            <person name="Bevan M.W."/>
            <person name="Leroy P."/>
            <person name="Li P."/>
            <person name="You F.M."/>
            <person name="Sun Q."/>
            <person name="Liu Z."/>
            <person name="Lyons E."/>
            <person name="Wicker T."/>
            <person name="Salzberg S.L."/>
            <person name="Devos K.M."/>
            <person name="Dvorak J."/>
        </authorList>
    </citation>
    <scope>NUCLEOTIDE SEQUENCE [LARGE SCALE GENOMIC DNA]</scope>
    <source>
        <strain evidence="3">cv. AL8/78</strain>
    </source>
</reference>
<evidence type="ECO:0000256" key="2">
    <source>
        <dbReference type="SAM" id="Phobius"/>
    </source>
</evidence>
<protein>
    <recommendedName>
        <fullName evidence="5">SGNH hydrolase-type esterase domain-containing protein</fullName>
    </recommendedName>
</protein>
<dbReference type="Gramene" id="AET7Gv20863700.3">
    <property type="protein sequence ID" value="AET7Gv20863700.3"/>
    <property type="gene ID" value="AET7Gv20863700"/>
</dbReference>
<keyword evidence="2" id="KW-1133">Transmembrane helix</keyword>
<comment type="similarity">
    <text evidence="1">Belongs to the 'GDSL' lipolytic enzyme family.</text>
</comment>
<evidence type="ECO:0000313" key="3">
    <source>
        <dbReference type="EnsemblPlants" id="AET7Gv20863700.3"/>
    </source>
</evidence>
<name>A0A453S9Q8_AEGTS</name>
<dbReference type="InterPro" id="IPR001087">
    <property type="entry name" value="GDSL"/>
</dbReference>
<accession>A0A453S9Q8</accession>
<dbReference type="Gene3D" id="3.40.50.1110">
    <property type="entry name" value="SGNH hydrolase"/>
    <property type="match status" value="1"/>
</dbReference>
<keyword evidence="2" id="KW-0812">Transmembrane</keyword>
<dbReference type="STRING" id="200361.A0A453S9Q8"/>
<dbReference type="AlphaFoldDB" id="A0A453S9Q8"/>
<keyword evidence="2" id="KW-0472">Membrane</keyword>
<dbReference type="InterPro" id="IPR036514">
    <property type="entry name" value="SGNH_hydro_sf"/>
</dbReference>
<evidence type="ECO:0000256" key="1">
    <source>
        <dbReference type="ARBA" id="ARBA00008668"/>
    </source>
</evidence>